<keyword evidence="1" id="KW-0472">Membrane</keyword>
<protein>
    <recommendedName>
        <fullName evidence="2">DUF4367 domain-containing protein</fullName>
    </recommendedName>
</protein>
<feature type="domain" description="DUF4367" evidence="2">
    <location>
        <begin position="191"/>
        <end position="300"/>
    </location>
</feature>
<dbReference type="EMBL" id="CP002582">
    <property type="protein sequence ID" value="ADZ85570.1"/>
    <property type="molecule type" value="Genomic_DNA"/>
</dbReference>
<dbReference type="Pfam" id="PF14285">
    <property type="entry name" value="DUF4367"/>
    <property type="match status" value="1"/>
</dbReference>
<evidence type="ECO:0000313" key="4">
    <source>
        <dbReference type="Proteomes" id="UP000008467"/>
    </source>
</evidence>
<reference evidence="3 4" key="1">
    <citation type="journal article" date="2011" name="J. Bacteriol.">
        <title>Complete genome sequence of the cellulose-degrading bacterium Cellulosilyticum lentocellum.</title>
        <authorList>
            <consortium name="US DOE Joint Genome Institute"/>
            <person name="Miller D.A."/>
            <person name="Suen G."/>
            <person name="Bruce D."/>
            <person name="Copeland A."/>
            <person name="Cheng J.F."/>
            <person name="Detter C."/>
            <person name="Goodwin L.A."/>
            <person name="Han C.S."/>
            <person name="Hauser L.J."/>
            <person name="Land M.L."/>
            <person name="Lapidus A."/>
            <person name="Lucas S."/>
            <person name="Meincke L."/>
            <person name="Pitluck S."/>
            <person name="Tapia R."/>
            <person name="Teshima H."/>
            <person name="Woyke T."/>
            <person name="Fox B.G."/>
            <person name="Angert E.R."/>
            <person name="Currie C.R."/>
        </authorList>
    </citation>
    <scope>NUCLEOTIDE SEQUENCE [LARGE SCALE GENOMIC DNA]</scope>
    <source>
        <strain evidence="4">ATCC 49066 / DSM 5427 / NCIMB 11756 / RHM5</strain>
    </source>
</reference>
<proteinExistence type="predicted"/>
<dbReference type="Proteomes" id="UP000008467">
    <property type="component" value="Chromosome"/>
</dbReference>
<gene>
    <name evidence="3" type="ordered locus">Clole_3891</name>
</gene>
<keyword evidence="4" id="KW-1185">Reference proteome</keyword>
<dbReference type="RefSeq" id="WP_013658844.1">
    <property type="nucleotide sequence ID" value="NC_015275.1"/>
</dbReference>
<dbReference type="eggNOG" id="COG2834">
    <property type="taxonomic scope" value="Bacteria"/>
</dbReference>
<dbReference type="HOGENOM" id="CLU_923437_0_0_9"/>
<dbReference type="STRING" id="642492.Clole_3891"/>
<evidence type="ECO:0000313" key="3">
    <source>
        <dbReference type="EMBL" id="ADZ85570.1"/>
    </source>
</evidence>
<keyword evidence="1" id="KW-1133">Transmembrane helix</keyword>
<sequence length="301" mass="34208">MRATNTKNVDDLDRELQILESQLYSQDFSLVSNKEKVRKNVLTKVNRKEAIAMKKTISMKKISGIVAAALIGTALLSQTTFAKEIMENIVKMISLGNIEVVQYETPDIESYPFPQVLEGRLFDQEGKPVTTFDKEIEAVYTKDGEKIVDIDMNTGKLTTEKEEALYEVNNTLIVKDKNLLNQYTCFEVKLPSYLPEGYAFDRAEFYKEADKEVKDSKYISLYFLNQATGESIYMQQRYADEETAYSLGTDEIVEEVQVSGVKAIMTGEDNIDWEANGVLYGIRTQGKIDKEQLIKIAESIQ</sequence>
<keyword evidence="1" id="KW-0812">Transmembrane</keyword>
<feature type="transmembrane region" description="Helical" evidence="1">
    <location>
        <begin position="62"/>
        <end position="81"/>
    </location>
</feature>
<evidence type="ECO:0000259" key="2">
    <source>
        <dbReference type="Pfam" id="PF14285"/>
    </source>
</evidence>
<dbReference type="AlphaFoldDB" id="F2JJH5"/>
<organism evidence="3 4">
    <name type="scientific">Cellulosilyticum lentocellum (strain ATCC 49066 / DSM 5427 / NCIMB 11756 / RHM5)</name>
    <name type="common">Clostridium lentocellum</name>
    <dbReference type="NCBI Taxonomy" id="642492"/>
    <lineage>
        <taxon>Bacteria</taxon>
        <taxon>Bacillati</taxon>
        <taxon>Bacillota</taxon>
        <taxon>Clostridia</taxon>
        <taxon>Lachnospirales</taxon>
        <taxon>Cellulosilyticaceae</taxon>
        <taxon>Cellulosilyticum</taxon>
    </lineage>
</organism>
<dbReference type="KEGG" id="cle:Clole_3891"/>
<evidence type="ECO:0000256" key="1">
    <source>
        <dbReference type="SAM" id="Phobius"/>
    </source>
</evidence>
<dbReference type="InterPro" id="IPR025377">
    <property type="entry name" value="DUF4367"/>
</dbReference>
<name>F2JJH5_CELLD</name>
<accession>F2JJH5</accession>